<dbReference type="RefSeq" id="WP_146916144.1">
    <property type="nucleotide sequence ID" value="NZ_CP042430.1"/>
</dbReference>
<organism evidence="2 3">
    <name type="scientific">Baekduia soli</name>
    <dbReference type="NCBI Taxonomy" id="496014"/>
    <lineage>
        <taxon>Bacteria</taxon>
        <taxon>Bacillati</taxon>
        <taxon>Actinomycetota</taxon>
        <taxon>Thermoleophilia</taxon>
        <taxon>Solirubrobacterales</taxon>
        <taxon>Baekduiaceae</taxon>
        <taxon>Baekduia</taxon>
    </lineage>
</organism>
<protein>
    <submittedName>
        <fullName evidence="2">Uncharacterized protein</fullName>
    </submittedName>
</protein>
<reference evidence="2 3" key="1">
    <citation type="journal article" date="2018" name="J. Microbiol.">
        <title>Baekduia soli gen. nov., sp. nov., a novel bacterium isolated from the soil of Baekdu Mountain and proposal of a novel family name, Baekduiaceae fam. nov.</title>
        <authorList>
            <person name="An D.S."/>
            <person name="Siddiqi M.Z."/>
            <person name="Kim K.H."/>
            <person name="Yu H.S."/>
            <person name="Im W.T."/>
        </authorList>
    </citation>
    <scope>NUCLEOTIDE SEQUENCE [LARGE SCALE GENOMIC DNA]</scope>
    <source>
        <strain evidence="2 3">BR7-21</strain>
    </source>
</reference>
<feature type="compositionally biased region" description="Low complexity" evidence="1">
    <location>
        <begin position="159"/>
        <end position="168"/>
    </location>
</feature>
<accession>A0A5B8U102</accession>
<dbReference type="EMBL" id="CP042430">
    <property type="protein sequence ID" value="QEC46667.1"/>
    <property type="molecule type" value="Genomic_DNA"/>
</dbReference>
<evidence type="ECO:0000313" key="2">
    <source>
        <dbReference type="EMBL" id="QEC46667.1"/>
    </source>
</evidence>
<proteinExistence type="predicted"/>
<name>A0A5B8U102_9ACTN</name>
<dbReference type="AlphaFoldDB" id="A0A5B8U102"/>
<feature type="compositionally biased region" description="Basic residues" evidence="1">
    <location>
        <begin position="149"/>
        <end position="158"/>
    </location>
</feature>
<feature type="compositionally biased region" description="Basic residues" evidence="1">
    <location>
        <begin position="191"/>
        <end position="205"/>
    </location>
</feature>
<sequence length="216" mass="22535">MSVVAFAAFGDRYVNVDAVHSLVWGREIAHGHLPHYAPGPTPHPLSNLIAAALSPLGPGSEDGLLVIGYLATGVLGWATLTIAHEAFGLAAGVVALALLLTREVVAGSAPVASADGRAGGDGCGVRRPDRASAYLAGAGDRRRARRLLPAAGRRRHAAPRAIRPAVRGDGVRPRRRGAGRLDRNATPSRLAGRRRSRAGRGRRDRSRPGHAAVEPP</sequence>
<dbReference type="Proteomes" id="UP000321805">
    <property type="component" value="Chromosome"/>
</dbReference>
<evidence type="ECO:0000313" key="3">
    <source>
        <dbReference type="Proteomes" id="UP000321805"/>
    </source>
</evidence>
<keyword evidence="3" id="KW-1185">Reference proteome</keyword>
<gene>
    <name evidence="2" type="ORF">FSW04_03095</name>
</gene>
<evidence type="ECO:0000256" key="1">
    <source>
        <dbReference type="SAM" id="MobiDB-lite"/>
    </source>
</evidence>
<feature type="region of interest" description="Disordered" evidence="1">
    <location>
        <begin position="149"/>
        <end position="216"/>
    </location>
</feature>
<dbReference type="KEGG" id="bsol:FSW04_03095"/>